<gene>
    <name evidence="6" type="ORF">SHALO_1490</name>
</gene>
<dbReference type="PANTHER" id="PTHR43400:SF10">
    <property type="entry name" value="3-OXOSTEROID 1-DEHYDROGENASE"/>
    <property type="match status" value="1"/>
</dbReference>
<evidence type="ECO:0000313" key="7">
    <source>
        <dbReference type="Proteomes" id="UP000094609"/>
    </source>
</evidence>
<dbReference type="Pfam" id="PF00890">
    <property type="entry name" value="FAD_binding_2"/>
    <property type="match status" value="1"/>
</dbReference>
<dbReference type="SUPFAM" id="SSF51905">
    <property type="entry name" value="FAD/NAD(P)-binding domain"/>
    <property type="match status" value="1"/>
</dbReference>
<keyword evidence="7" id="KW-1185">Reference proteome</keyword>
<dbReference type="Gene3D" id="3.90.700.10">
    <property type="entry name" value="Succinate dehydrogenase/fumarate reductase flavoprotein, catalytic domain"/>
    <property type="match status" value="1"/>
</dbReference>
<sequence>MTNQSRRNFFKTSAIGTGVVALGATGIGSSLSAAEKGPDLDKAAAQPFITERGIAPSKNPAYPNTLPKVDASQVKETVEADIIVIGAGFAGMCAAISAVEVGAKVIVLEKYKRPGARGGHITAFGSDFQDKHGITKDIHPRQIAKELERWGQGRVDEDLLRLFIEKSGACMDWLDNTLKTKGFQNGQWFEGCKDPFYYEHPVTHMFRDKNGVPGNAPVVDALVEIAKEKGVDVVFEARALKLVKDGNKVTAVIAKTKKGYVQYAAKKAVIIASGDYASNHDMVSYYSQTSSLADAQIYFPSKSNTGDGHMIAMDIGGAMQRDANHAAVIHLEAGAKSYNFLHVNAYGKRFKNEDINTQSMSCGKLYQKDGIAWSVYDANGLSYAEEMMKKKIGGGLFFGQQDKIVGVKEWSMDDEKHMLEKHISEGKVVVANTLEELADKMGVPRAEFVKTVKRYNEIVKVKNDTDFGKRSECLYPVEKAPFYAGKLLATLLTMCGGLSTDDRMLVLDKDDKAFDNLYVAGAAQGNFFAGDYPTICPGIGHGRCMTFGRLTGLVAAGKSVNDVKTKMTL</sequence>
<dbReference type="GO" id="GO:0008202">
    <property type="term" value="P:steroid metabolic process"/>
    <property type="evidence" value="ECO:0007669"/>
    <property type="project" value="UniProtKB-ARBA"/>
</dbReference>
<name>A0A1D7TJT7_9BACT</name>
<dbReference type="SUPFAM" id="SSF56425">
    <property type="entry name" value="Succinate dehydrogenase/fumarate reductase flavoprotein, catalytic domain"/>
    <property type="match status" value="1"/>
</dbReference>
<dbReference type="PROSITE" id="PS51318">
    <property type="entry name" value="TAT"/>
    <property type="match status" value="1"/>
</dbReference>
<dbReference type="RefSeq" id="WP_025344660.1">
    <property type="nucleotide sequence ID" value="NZ_CP017111.1"/>
</dbReference>
<protein>
    <submittedName>
        <fullName evidence="6">Fumarate reductase-like protein</fullName>
    </submittedName>
</protein>
<evidence type="ECO:0000256" key="1">
    <source>
        <dbReference type="ARBA" id="ARBA00001974"/>
    </source>
</evidence>
<dbReference type="EMBL" id="CP017111">
    <property type="protein sequence ID" value="AOO65265.1"/>
    <property type="molecule type" value="Genomic_DNA"/>
</dbReference>
<dbReference type="GO" id="GO:0016491">
    <property type="term" value="F:oxidoreductase activity"/>
    <property type="evidence" value="ECO:0007669"/>
    <property type="project" value="UniProtKB-KW"/>
</dbReference>
<keyword evidence="3" id="KW-0274">FAD</keyword>
<dbReference type="InterPro" id="IPR036188">
    <property type="entry name" value="FAD/NAD-bd_sf"/>
</dbReference>
<dbReference type="Proteomes" id="UP000094609">
    <property type="component" value="Chromosome"/>
</dbReference>
<dbReference type="PANTHER" id="PTHR43400">
    <property type="entry name" value="FUMARATE REDUCTASE"/>
    <property type="match status" value="1"/>
</dbReference>
<reference evidence="7" key="1">
    <citation type="submission" date="2016-08" db="EMBL/GenBank/DDBJ databases">
        <title>Complete genome sequence of the organohalide-respiring Epsilonproteobacterium Sulfurospirillum halorespirans.</title>
        <authorList>
            <person name="Goris T."/>
            <person name="Zimmermann J."/>
            <person name="Schenz B."/>
            <person name="Lemos M."/>
            <person name="Hackermueller J."/>
            <person name="Diekert G."/>
        </authorList>
    </citation>
    <scope>NUCLEOTIDE SEQUENCE [LARGE SCALE GENOMIC DNA]</scope>
    <source>
        <strain>DSM 13726</strain>
        <strain evidence="7">PCE-M2</strain>
    </source>
</reference>
<dbReference type="STRING" id="1193502.SHALO_1490"/>
<dbReference type="Gene3D" id="3.50.50.60">
    <property type="entry name" value="FAD/NAD(P)-binding domain"/>
    <property type="match status" value="1"/>
</dbReference>
<dbReference type="PATRIC" id="fig|1193502.14.peg.1511"/>
<proteinExistence type="predicted"/>
<accession>A0A1D7TJT7</accession>
<dbReference type="AlphaFoldDB" id="A0A1D7TJT7"/>
<evidence type="ECO:0000256" key="2">
    <source>
        <dbReference type="ARBA" id="ARBA00022630"/>
    </source>
</evidence>
<dbReference type="InterPro" id="IPR050315">
    <property type="entry name" value="FAD-oxidoreductase_2"/>
</dbReference>
<feature type="domain" description="FAD-dependent oxidoreductase 2 FAD-binding" evidence="5">
    <location>
        <begin position="81"/>
        <end position="529"/>
    </location>
</feature>
<dbReference type="InterPro" id="IPR003953">
    <property type="entry name" value="FAD-dep_OxRdtase_2_FAD-bd"/>
</dbReference>
<evidence type="ECO:0000256" key="4">
    <source>
        <dbReference type="ARBA" id="ARBA00023002"/>
    </source>
</evidence>
<comment type="cofactor">
    <cofactor evidence="1">
        <name>FAD</name>
        <dbReference type="ChEBI" id="CHEBI:57692"/>
    </cofactor>
</comment>
<dbReference type="InterPro" id="IPR027477">
    <property type="entry name" value="Succ_DH/fumarate_Rdtase_cat_sf"/>
</dbReference>
<organism evidence="6 7">
    <name type="scientific">Sulfurospirillum halorespirans DSM 13726</name>
    <dbReference type="NCBI Taxonomy" id="1193502"/>
    <lineage>
        <taxon>Bacteria</taxon>
        <taxon>Pseudomonadati</taxon>
        <taxon>Campylobacterota</taxon>
        <taxon>Epsilonproteobacteria</taxon>
        <taxon>Campylobacterales</taxon>
        <taxon>Sulfurospirillaceae</taxon>
        <taxon>Sulfurospirillum</taxon>
    </lineage>
</organism>
<dbReference type="KEGG" id="shal:SHALO_1490"/>
<keyword evidence="2" id="KW-0285">Flavoprotein</keyword>
<keyword evidence="4" id="KW-0560">Oxidoreductase</keyword>
<evidence type="ECO:0000259" key="5">
    <source>
        <dbReference type="Pfam" id="PF00890"/>
    </source>
</evidence>
<evidence type="ECO:0000256" key="3">
    <source>
        <dbReference type="ARBA" id="ARBA00022827"/>
    </source>
</evidence>
<dbReference type="InterPro" id="IPR006311">
    <property type="entry name" value="TAT_signal"/>
</dbReference>
<evidence type="ECO:0000313" key="6">
    <source>
        <dbReference type="EMBL" id="AOO65265.1"/>
    </source>
</evidence>